<dbReference type="Proteomes" id="UP000659630">
    <property type="component" value="Unassembled WGS sequence"/>
</dbReference>
<reference evidence="1" key="1">
    <citation type="submission" date="2020-08" db="EMBL/GenBank/DDBJ databases">
        <title>Genome public.</title>
        <authorList>
            <person name="Liu C."/>
            <person name="Sun Q."/>
        </authorList>
    </citation>
    <scope>NUCLEOTIDE SEQUENCE</scope>
    <source>
        <strain evidence="1">BX8</strain>
    </source>
</reference>
<proteinExistence type="predicted"/>
<dbReference type="SUPFAM" id="SSF88874">
    <property type="entry name" value="Receptor-binding domain of short tail fibre protein gp12"/>
    <property type="match status" value="1"/>
</dbReference>
<dbReference type="RefSeq" id="WP_186887196.1">
    <property type="nucleotide sequence ID" value="NZ_JACONZ010000001.1"/>
</dbReference>
<dbReference type="EMBL" id="JACONZ010000001">
    <property type="protein sequence ID" value="MBC5580874.1"/>
    <property type="molecule type" value="Genomic_DNA"/>
</dbReference>
<gene>
    <name evidence="1" type="ORF">H8S23_05100</name>
</gene>
<keyword evidence="2" id="KW-1185">Reference proteome</keyword>
<dbReference type="AlphaFoldDB" id="A0A923I846"/>
<protein>
    <submittedName>
        <fullName evidence="1">Uncharacterized protein</fullName>
    </submittedName>
</protein>
<name>A0A923I846_9FIRM</name>
<sequence length="345" mass="36443">MPENLTTKQFVDLETGRPVSNPCYIGDVYDADGADAVLRLFGRDKTRDVTGRVGDYRFTDDPVLAENHLWADGSPIDPVAWPELHAYAARLGWPADVQGHFLLPDLRGKFLVGAKSGDVDFAAGVEGGAKTVALTGDNNGPHVHGLSVNAVYAQSSSAVGGIPLGDAGVTRETTSSGKGTPFSILPPYRAVYVQIRAKPDPVVAQEVIADRLSTPRKIGNADFDGSMDITLGRVCDIRKETVTFTSDGGNLSVTFYRIAELCYVSFANILNFTNAPNKILTFAGNVPAQFRPAGVAYCPAAIVNADTSAGTGFFVISGSTVKAACSIASRIEFNGFGVYLLAEGG</sequence>
<organism evidence="1 2">
    <name type="scientific">Anaerofilum hominis</name>
    <dbReference type="NCBI Taxonomy" id="2763016"/>
    <lineage>
        <taxon>Bacteria</taxon>
        <taxon>Bacillati</taxon>
        <taxon>Bacillota</taxon>
        <taxon>Clostridia</taxon>
        <taxon>Eubacteriales</taxon>
        <taxon>Oscillospiraceae</taxon>
        <taxon>Anaerofilum</taxon>
    </lineage>
</organism>
<comment type="caution">
    <text evidence="1">The sequence shown here is derived from an EMBL/GenBank/DDBJ whole genome shotgun (WGS) entry which is preliminary data.</text>
</comment>
<evidence type="ECO:0000313" key="1">
    <source>
        <dbReference type="EMBL" id="MBC5580874.1"/>
    </source>
</evidence>
<evidence type="ECO:0000313" key="2">
    <source>
        <dbReference type="Proteomes" id="UP000659630"/>
    </source>
</evidence>
<accession>A0A923I846</accession>